<name>A0A0I9SCU8_BACFG</name>
<evidence type="ECO:0008006" key="3">
    <source>
        <dbReference type="Google" id="ProtNLM"/>
    </source>
</evidence>
<proteinExistence type="predicted"/>
<dbReference type="EMBL" id="JMZZ02000040">
    <property type="protein sequence ID" value="KFX76113.1"/>
    <property type="molecule type" value="Genomic_DNA"/>
</dbReference>
<organism evidence="2">
    <name type="scientific">Bacteroides fragilis</name>
    <dbReference type="NCBI Taxonomy" id="817"/>
    <lineage>
        <taxon>Bacteria</taxon>
        <taxon>Pseudomonadati</taxon>
        <taxon>Bacteroidota</taxon>
        <taxon>Bacteroidia</taxon>
        <taxon>Bacteroidales</taxon>
        <taxon>Bacteroidaceae</taxon>
        <taxon>Bacteroides</taxon>
    </lineage>
</organism>
<comment type="caution">
    <text evidence="2">The sequence shown here is derived from an EMBL/GenBank/DDBJ whole genome shotgun (WGS) entry which is preliminary data.</text>
</comment>
<feature type="transmembrane region" description="Helical" evidence="1">
    <location>
        <begin position="41"/>
        <end position="64"/>
    </location>
</feature>
<keyword evidence="1" id="KW-0812">Transmembrane</keyword>
<reference evidence="2" key="2">
    <citation type="submission" date="2014-07" db="EMBL/GenBank/DDBJ databases">
        <title>Genetics and epidemiology of antimicrobial resistance in B. fragilis group.</title>
        <authorList>
            <person name="Sydenham T.V."/>
            <person name="Hasman H."/>
            <person name="Kemp M."/>
            <person name="Justesen U.S."/>
        </authorList>
    </citation>
    <scope>NUCLEOTIDE SEQUENCE [LARGE SCALE GENOMIC DNA]</scope>
    <source>
        <strain evidence="2">DCMOUH0018B</strain>
    </source>
</reference>
<gene>
    <name evidence="2" type="ORF">EE52_0203240</name>
</gene>
<sequence length="65" mass="7568">MIDVTEEPISCPDALEIASLRISDLATILFHCILFKVVDKIIYFLSFLFNVFWFSMIFISNVFMV</sequence>
<protein>
    <recommendedName>
        <fullName evidence="3">Transmembrane protein</fullName>
    </recommendedName>
</protein>
<accession>A0A0I9SCU8</accession>
<keyword evidence="1" id="KW-1133">Transmembrane helix</keyword>
<evidence type="ECO:0000256" key="1">
    <source>
        <dbReference type="SAM" id="Phobius"/>
    </source>
</evidence>
<keyword evidence="1" id="KW-0472">Membrane</keyword>
<evidence type="ECO:0000313" key="2">
    <source>
        <dbReference type="EMBL" id="KFX76113.1"/>
    </source>
</evidence>
<reference evidence="2" key="1">
    <citation type="book" date="2014" name="THE 24TH EUROPEAN CONGRESS OF CLINICAL MICROBIOLOGY AND INFECTIOUS DISEASES" publisher="ECCMID 2014" city="Barcelona, Spain">
        <title>Identification of resistance genes in three multidrug-resistant Bacteroides fragilis isolates by whole genome sequencing.</title>
        <editorList>
            <person name="Unknown"/>
            <person name="A."/>
        </editorList>
        <authorList>
            <person name="Sydenham T.V."/>
            <person name="Hasman H."/>
            <person name="Wang M."/>
            <person name="Soki J."/>
            <person name="Nagy E."/>
            <person name="Justesen U.S."/>
        </authorList>
    </citation>
    <scope>NUCLEOTIDE SEQUENCE</scope>
    <source>
        <strain evidence="2">DCMOUH0018B</strain>
    </source>
</reference>
<dbReference type="PATRIC" id="fig|817.53.peg.693"/>
<dbReference type="AlphaFoldDB" id="A0A0I9SCU8"/>